<keyword evidence="4" id="KW-1185">Reference proteome</keyword>
<organism evidence="3 4">
    <name type="scientific">Dendryphion nanum</name>
    <dbReference type="NCBI Taxonomy" id="256645"/>
    <lineage>
        <taxon>Eukaryota</taxon>
        <taxon>Fungi</taxon>
        <taxon>Dikarya</taxon>
        <taxon>Ascomycota</taxon>
        <taxon>Pezizomycotina</taxon>
        <taxon>Dothideomycetes</taxon>
        <taxon>Pleosporomycetidae</taxon>
        <taxon>Pleosporales</taxon>
        <taxon>Torulaceae</taxon>
        <taxon>Dendryphion</taxon>
    </lineage>
</organism>
<dbReference type="InterPro" id="IPR048273">
    <property type="entry name" value="Luciferase"/>
</dbReference>
<dbReference type="EMBL" id="JAGMWT010000009">
    <property type="protein sequence ID" value="KAH7122525.1"/>
    <property type="molecule type" value="Genomic_DNA"/>
</dbReference>
<evidence type="ECO:0000256" key="1">
    <source>
        <dbReference type="SAM" id="Phobius"/>
    </source>
</evidence>
<dbReference type="Pfam" id="PF17648">
    <property type="entry name" value="Luciferase"/>
    <property type="match status" value="1"/>
</dbReference>
<evidence type="ECO:0000259" key="2">
    <source>
        <dbReference type="Pfam" id="PF17648"/>
    </source>
</evidence>
<dbReference type="InterPro" id="IPR040841">
    <property type="entry name" value="Luciferase_dom"/>
</dbReference>
<dbReference type="PANTHER" id="PTHR38695:SF1">
    <property type="entry name" value="AMINO ACID PERMEASE_ SLC12A DOMAIN-CONTAINING PROTEIN"/>
    <property type="match status" value="1"/>
</dbReference>
<protein>
    <recommendedName>
        <fullName evidence="2">Luciferase domain-containing protein</fullName>
    </recommendedName>
</protein>
<proteinExistence type="predicted"/>
<sequence length="267" mass="30294">MKLLTFILINGPLAVSFFTLCILLILTFYGYKKWQAGYETFLSLGRGGTPYNALGYTIVSIKAMFGIDPLSYPPIPTDLDQQIGYLDETQLHHRPGSRPVIKGVAPQRQVDQAAPYDIVQNDVCDLINQNEHICLRTSFLERHGPAFFPTDMNSSRPSERIFGAEIGHVHEYDGSVHVNLHPADVAKVIQYGWAERHGLARGDSLWFMYFRDFWRFFGYADARPPVSVGWVLVYAPRTHQERMIVLRIIGAGAQWITNTPVLHPDDM</sequence>
<feature type="domain" description="Luciferase" evidence="2">
    <location>
        <begin position="163"/>
        <end position="251"/>
    </location>
</feature>
<dbReference type="OrthoDB" id="5358398at2759"/>
<reference evidence="3" key="1">
    <citation type="journal article" date="2021" name="Nat. Commun.">
        <title>Genetic determinants of endophytism in the Arabidopsis root mycobiome.</title>
        <authorList>
            <person name="Mesny F."/>
            <person name="Miyauchi S."/>
            <person name="Thiergart T."/>
            <person name="Pickel B."/>
            <person name="Atanasova L."/>
            <person name="Karlsson M."/>
            <person name="Huettel B."/>
            <person name="Barry K.W."/>
            <person name="Haridas S."/>
            <person name="Chen C."/>
            <person name="Bauer D."/>
            <person name="Andreopoulos W."/>
            <person name="Pangilinan J."/>
            <person name="LaButti K."/>
            <person name="Riley R."/>
            <person name="Lipzen A."/>
            <person name="Clum A."/>
            <person name="Drula E."/>
            <person name="Henrissat B."/>
            <person name="Kohler A."/>
            <person name="Grigoriev I.V."/>
            <person name="Martin F.M."/>
            <person name="Hacquard S."/>
        </authorList>
    </citation>
    <scope>NUCLEOTIDE SEQUENCE</scope>
    <source>
        <strain evidence="3">MPI-CAGE-CH-0243</strain>
    </source>
</reference>
<keyword evidence="1" id="KW-1133">Transmembrane helix</keyword>
<evidence type="ECO:0000313" key="3">
    <source>
        <dbReference type="EMBL" id="KAH7122525.1"/>
    </source>
</evidence>
<keyword evidence="1" id="KW-0812">Transmembrane</keyword>
<evidence type="ECO:0000313" key="4">
    <source>
        <dbReference type="Proteomes" id="UP000700596"/>
    </source>
</evidence>
<accession>A0A9P9IKG3</accession>
<dbReference type="AlphaFoldDB" id="A0A9P9IKG3"/>
<dbReference type="PANTHER" id="PTHR38695">
    <property type="entry name" value="AMINO ACID PERMEASE_ SLC12A DOMAIN-CONTAINING PROTEIN"/>
    <property type="match status" value="1"/>
</dbReference>
<feature type="transmembrane region" description="Helical" evidence="1">
    <location>
        <begin position="6"/>
        <end position="31"/>
    </location>
</feature>
<name>A0A9P9IKG3_9PLEO</name>
<keyword evidence="1" id="KW-0472">Membrane</keyword>
<dbReference type="Proteomes" id="UP000700596">
    <property type="component" value="Unassembled WGS sequence"/>
</dbReference>
<gene>
    <name evidence="3" type="ORF">B0J11DRAFT_437924</name>
</gene>
<comment type="caution">
    <text evidence="3">The sequence shown here is derived from an EMBL/GenBank/DDBJ whole genome shotgun (WGS) entry which is preliminary data.</text>
</comment>